<dbReference type="Proteomes" id="UP000672097">
    <property type="component" value="Unassembled WGS sequence"/>
</dbReference>
<keyword evidence="4" id="KW-1185">Reference proteome</keyword>
<gene>
    <name evidence="3" type="ORF">KAK11_09970</name>
</gene>
<evidence type="ECO:0000259" key="2">
    <source>
        <dbReference type="Pfam" id="PF14086"/>
    </source>
</evidence>
<reference evidence="3 4" key="1">
    <citation type="submission" date="2021-04" db="EMBL/GenBank/DDBJ databases">
        <title>The genome sequence of type strain Ideonella paludis KCTC 32238.</title>
        <authorList>
            <person name="Liu Y."/>
        </authorList>
    </citation>
    <scope>NUCLEOTIDE SEQUENCE [LARGE SCALE GENOMIC DNA]</scope>
    <source>
        <strain evidence="3 4">KCTC 32238</strain>
    </source>
</reference>
<dbReference type="RefSeq" id="WP_210808782.1">
    <property type="nucleotide sequence ID" value="NZ_JAGQDG010000003.1"/>
</dbReference>
<evidence type="ECO:0000313" key="4">
    <source>
        <dbReference type="Proteomes" id="UP000672097"/>
    </source>
</evidence>
<feature type="chain" id="PRO_5046623486" evidence="1">
    <location>
        <begin position="30"/>
        <end position="82"/>
    </location>
</feature>
<accession>A0ABS5DWY4</accession>
<protein>
    <submittedName>
        <fullName evidence="3">DUF4266 domain-containing protein</fullName>
    </submittedName>
</protein>
<feature type="signal peptide" evidence="1">
    <location>
        <begin position="1"/>
        <end position="29"/>
    </location>
</feature>
<dbReference type="EMBL" id="JAGQDG010000003">
    <property type="protein sequence ID" value="MBQ0935655.1"/>
    <property type="molecule type" value="Genomic_DNA"/>
</dbReference>
<proteinExistence type="predicted"/>
<evidence type="ECO:0000256" key="1">
    <source>
        <dbReference type="SAM" id="SignalP"/>
    </source>
</evidence>
<evidence type="ECO:0000313" key="3">
    <source>
        <dbReference type="EMBL" id="MBQ0935655.1"/>
    </source>
</evidence>
<dbReference type="Pfam" id="PF14086">
    <property type="entry name" value="DUF4266"/>
    <property type="match status" value="1"/>
</dbReference>
<keyword evidence="1" id="KW-0732">Signal</keyword>
<dbReference type="InterPro" id="IPR025362">
    <property type="entry name" value="DUF4266"/>
</dbReference>
<comment type="caution">
    <text evidence="3">The sequence shown here is derived from an EMBL/GenBank/DDBJ whole genome shotgun (WGS) entry which is preliminary data.</text>
</comment>
<feature type="domain" description="DUF4266" evidence="2">
    <location>
        <begin position="35"/>
        <end position="82"/>
    </location>
</feature>
<dbReference type="PROSITE" id="PS51257">
    <property type="entry name" value="PROKAR_LIPOPROTEIN"/>
    <property type="match status" value="1"/>
</dbReference>
<sequence length="82" mass="8376">MTSTTARRSCGAHFAALSLVLLSTLGGCAMTPPAAWEKGQLAKPAMRMDGDGLEQRFTQHIYASKENASGGQSVGGGGCGCN</sequence>
<organism evidence="3 4">
    <name type="scientific">Ideonella paludis</name>
    <dbReference type="NCBI Taxonomy" id="1233411"/>
    <lineage>
        <taxon>Bacteria</taxon>
        <taxon>Pseudomonadati</taxon>
        <taxon>Pseudomonadota</taxon>
        <taxon>Betaproteobacteria</taxon>
        <taxon>Burkholderiales</taxon>
        <taxon>Sphaerotilaceae</taxon>
        <taxon>Ideonella</taxon>
    </lineage>
</organism>
<name>A0ABS5DWY4_9BURK</name>